<dbReference type="SUPFAM" id="SSF52540">
    <property type="entry name" value="P-loop containing nucleoside triphosphate hydrolases"/>
    <property type="match status" value="1"/>
</dbReference>
<name>A0A6F9DLS5_9ASCI</name>
<dbReference type="SMART" id="SM00326">
    <property type="entry name" value="SH3"/>
    <property type="match status" value="1"/>
</dbReference>
<dbReference type="SUPFAM" id="SSF50156">
    <property type="entry name" value="PDZ domain-like"/>
    <property type="match status" value="1"/>
</dbReference>
<dbReference type="SUPFAM" id="SSF50044">
    <property type="entry name" value="SH3-domain"/>
    <property type="match status" value="1"/>
</dbReference>
<dbReference type="Gene3D" id="2.30.30.40">
    <property type="entry name" value="SH3 Domains"/>
    <property type="match status" value="1"/>
</dbReference>
<evidence type="ECO:0000259" key="6">
    <source>
        <dbReference type="PROSITE" id="PS50106"/>
    </source>
</evidence>
<dbReference type="InterPro" id="IPR050716">
    <property type="entry name" value="MAGUK"/>
</dbReference>
<evidence type="ECO:0000256" key="3">
    <source>
        <dbReference type="PROSITE-ProRule" id="PRU00192"/>
    </source>
</evidence>
<feature type="domain" description="PDZ" evidence="6">
    <location>
        <begin position="137"/>
        <end position="192"/>
    </location>
</feature>
<dbReference type="PROSITE" id="PS51022">
    <property type="entry name" value="L27"/>
    <property type="match status" value="1"/>
</dbReference>
<evidence type="ECO:0000259" key="5">
    <source>
        <dbReference type="PROSITE" id="PS50052"/>
    </source>
</evidence>
<dbReference type="InterPro" id="IPR008144">
    <property type="entry name" value="Guanylate_kin-like_dom"/>
</dbReference>
<dbReference type="CDD" id="cd11862">
    <property type="entry name" value="SH3_MPP"/>
    <property type="match status" value="1"/>
</dbReference>
<comment type="similarity">
    <text evidence="1">Belongs to the MAGUK family.</text>
</comment>
<dbReference type="Gene3D" id="1.10.287.650">
    <property type="entry name" value="L27 domain"/>
    <property type="match status" value="1"/>
</dbReference>
<organism evidence="8">
    <name type="scientific">Phallusia mammillata</name>
    <dbReference type="NCBI Taxonomy" id="59560"/>
    <lineage>
        <taxon>Eukaryota</taxon>
        <taxon>Metazoa</taxon>
        <taxon>Chordata</taxon>
        <taxon>Tunicata</taxon>
        <taxon>Ascidiacea</taxon>
        <taxon>Phlebobranchia</taxon>
        <taxon>Ascidiidae</taxon>
        <taxon>Phallusia</taxon>
    </lineage>
</organism>
<dbReference type="Gene3D" id="2.30.42.10">
    <property type="match status" value="1"/>
</dbReference>
<gene>
    <name evidence="8" type="primary">Mpp6</name>
</gene>
<evidence type="ECO:0000256" key="2">
    <source>
        <dbReference type="ARBA" id="ARBA00022443"/>
    </source>
</evidence>
<dbReference type="Pfam" id="PF00625">
    <property type="entry name" value="Guanylate_kin"/>
    <property type="match status" value="1"/>
</dbReference>
<dbReference type="Pfam" id="PF02828">
    <property type="entry name" value="L27"/>
    <property type="match status" value="1"/>
</dbReference>
<dbReference type="InterPro" id="IPR027417">
    <property type="entry name" value="P-loop_NTPase"/>
</dbReference>
<dbReference type="InterPro" id="IPR004172">
    <property type="entry name" value="L27_dom"/>
</dbReference>
<accession>A0A6F9DLS5</accession>
<feature type="domain" description="Guanylate kinase-like" evidence="5">
    <location>
        <begin position="340"/>
        <end position="512"/>
    </location>
</feature>
<feature type="domain" description="L27" evidence="7">
    <location>
        <begin position="59"/>
        <end position="115"/>
    </location>
</feature>
<dbReference type="InterPro" id="IPR036028">
    <property type="entry name" value="SH3-like_dom_sf"/>
</dbReference>
<feature type="domain" description="SH3" evidence="4">
    <location>
        <begin position="222"/>
        <end position="295"/>
    </location>
</feature>
<dbReference type="AlphaFoldDB" id="A0A6F9DLS5"/>
<evidence type="ECO:0000313" key="8">
    <source>
        <dbReference type="EMBL" id="CAB3263938.1"/>
    </source>
</evidence>
<dbReference type="Pfam" id="PF00595">
    <property type="entry name" value="PDZ"/>
    <property type="match status" value="1"/>
</dbReference>
<dbReference type="InterPro" id="IPR036034">
    <property type="entry name" value="PDZ_sf"/>
</dbReference>
<dbReference type="PROSITE" id="PS50106">
    <property type="entry name" value="PDZ"/>
    <property type="match status" value="1"/>
</dbReference>
<reference evidence="8" key="1">
    <citation type="submission" date="2020-04" db="EMBL/GenBank/DDBJ databases">
        <authorList>
            <person name="Neveu A P."/>
        </authorList>
    </citation>
    <scope>NUCLEOTIDE SEQUENCE</scope>
    <source>
        <tissue evidence="8">Whole embryo</tissue>
    </source>
</reference>
<proteinExistence type="evidence at transcript level"/>
<dbReference type="InterPro" id="IPR001452">
    <property type="entry name" value="SH3_domain"/>
</dbReference>
<dbReference type="InterPro" id="IPR001478">
    <property type="entry name" value="PDZ"/>
</dbReference>
<evidence type="ECO:0000256" key="1">
    <source>
        <dbReference type="ARBA" id="ARBA00007014"/>
    </source>
</evidence>
<dbReference type="InterPro" id="IPR014775">
    <property type="entry name" value="L27_C"/>
</dbReference>
<dbReference type="SUPFAM" id="SSF101288">
    <property type="entry name" value="L27 domain"/>
    <property type="match status" value="1"/>
</dbReference>
<dbReference type="SMART" id="SM00072">
    <property type="entry name" value="GuKc"/>
    <property type="match status" value="1"/>
</dbReference>
<dbReference type="SMART" id="SM00228">
    <property type="entry name" value="PDZ"/>
    <property type="match status" value="1"/>
</dbReference>
<dbReference type="PANTHER" id="PTHR23122">
    <property type="entry name" value="MEMBRANE-ASSOCIATED GUANYLATE KINASE MAGUK"/>
    <property type="match status" value="1"/>
</dbReference>
<dbReference type="Gene3D" id="3.40.50.300">
    <property type="entry name" value="P-loop containing nucleotide triphosphate hydrolases"/>
    <property type="match status" value="1"/>
</dbReference>
<dbReference type="InterPro" id="IPR008145">
    <property type="entry name" value="GK/Ca_channel_bsu"/>
</dbReference>
<sequence>MPQENTQASIQAVLENLRKLDDGQNNEVKNDVLFLKLLMDCPVVQSLARAHDTLDNKMVNPEQNNSCEIVTQILHDIHGIKSNAIAELTGILQQAHFSGVLQAHDKIAEQRSINQKYVNQFSSPPIKIPNYKNAVRMVGLSKPRNEPLGMMVAVVNHEVVVTRIIHGALVHKQGLLSVGDIIKEVNGKPVKGKPEVLKEFLNKPTPSFILKVVPSYNKPTDEMIMFVQCNYDYDATADMDIPSRDAGLSFKKRDILQIVDCSDKQWWQARFVDKSGEPKGRARLIPSPQFEERRSIKPSRSEQVIKPVCEMYKFSQNTKFDDEHTPVMYEEVCRMPEFPRKVIVVVSEDKSVASQVKWKMTELFKDVYKIPVTHSSNESLQNDRHYVVCKKEKMMVGIRSNEYLEHAEKDAHIHGLKYGSIRDVMKSKKFCLLNMASQNLKFIMNSEFMPFVVHIETHLPSSENSDTEIQTYAHMYNLTVAFSTVEESSRVIHESVQTEKSNPQWLPLSWVY</sequence>
<evidence type="ECO:0000259" key="4">
    <source>
        <dbReference type="PROSITE" id="PS50002"/>
    </source>
</evidence>
<dbReference type="SMART" id="SM00569">
    <property type="entry name" value="L27"/>
    <property type="match status" value="2"/>
</dbReference>
<protein>
    <submittedName>
        <fullName evidence="8">MAGUK p55 subfamily member 6-like</fullName>
    </submittedName>
</protein>
<dbReference type="PROSITE" id="PS50052">
    <property type="entry name" value="GUANYLATE_KINASE_2"/>
    <property type="match status" value="1"/>
</dbReference>
<dbReference type="EMBL" id="LR788076">
    <property type="protein sequence ID" value="CAB3263938.1"/>
    <property type="molecule type" value="mRNA"/>
</dbReference>
<dbReference type="PROSITE" id="PS50002">
    <property type="entry name" value="SH3"/>
    <property type="match status" value="1"/>
</dbReference>
<dbReference type="InterPro" id="IPR036892">
    <property type="entry name" value="L27_dom_sf"/>
</dbReference>
<keyword evidence="2 3" id="KW-0728">SH3 domain</keyword>
<evidence type="ECO:0000259" key="7">
    <source>
        <dbReference type="PROSITE" id="PS51022"/>
    </source>
</evidence>